<dbReference type="AlphaFoldDB" id="A0A2P6SGF9"/>
<organism evidence="9 10">
    <name type="scientific">Rosa chinensis</name>
    <name type="common">China rose</name>
    <dbReference type="NCBI Taxonomy" id="74649"/>
    <lineage>
        <taxon>Eukaryota</taxon>
        <taxon>Viridiplantae</taxon>
        <taxon>Streptophyta</taxon>
        <taxon>Embryophyta</taxon>
        <taxon>Tracheophyta</taxon>
        <taxon>Spermatophyta</taxon>
        <taxon>Magnoliopsida</taxon>
        <taxon>eudicotyledons</taxon>
        <taxon>Gunneridae</taxon>
        <taxon>Pentapetalae</taxon>
        <taxon>rosids</taxon>
        <taxon>fabids</taxon>
        <taxon>Rosales</taxon>
        <taxon>Rosaceae</taxon>
        <taxon>Rosoideae</taxon>
        <taxon>Rosoideae incertae sedis</taxon>
        <taxon>Rosa</taxon>
    </lineage>
</organism>
<dbReference type="GO" id="GO:0005634">
    <property type="term" value="C:nucleus"/>
    <property type="evidence" value="ECO:0007669"/>
    <property type="project" value="UniProtKB-SubCell"/>
</dbReference>
<protein>
    <submittedName>
        <fullName evidence="9">Putative transcription factor B3-Domain family</fullName>
    </submittedName>
</protein>
<evidence type="ECO:0000256" key="2">
    <source>
        <dbReference type="ARBA" id="ARBA00023015"/>
    </source>
</evidence>
<dbReference type="GO" id="GO:0003677">
    <property type="term" value="F:DNA binding"/>
    <property type="evidence" value="ECO:0007669"/>
    <property type="project" value="UniProtKB-KW"/>
</dbReference>
<dbReference type="STRING" id="74649.A0A2P6SGF9"/>
<keyword evidence="7" id="KW-1133">Transmembrane helix</keyword>
<gene>
    <name evidence="9" type="ORF">RchiOBHm_Chr1g0351951</name>
</gene>
<dbReference type="Pfam" id="PF02362">
    <property type="entry name" value="B3"/>
    <property type="match status" value="2"/>
</dbReference>
<feature type="transmembrane region" description="Helical" evidence="7">
    <location>
        <begin position="12"/>
        <end position="35"/>
    </location>
</feature>
<keyword evidence="3" id="KW-0238">DNA-binding</keyword>
<feature type="domain" description="TF-B3" evidence="8">
    <location>
        <begin position="74"/>
        <end position="166"/>
    </location>
</feature>
<feature type="region of interest" description="Disordered" evidence="6">
    <location>
        <begin position="44"/>
        <end position="67"/>
    </location>
</feature>
<evidence type="ECO:0000256" key="7">
    <source>
        <dbReference type="SAM" id="Phobius"/>
    </source>
</evidence>
<dbReference type="PROSITE" id="PS50863">
    <property type="entry name" value="B3"/>
    <property type="match status" value="2"/>
</dbReference>
<dbReference type="Gramene" id="PRQ57770">
    <property type="protein sequence ID" value="PRQ57770"/>
    <property type="gene ID" value="RchiOBHm_Chr1g0351951"/>
</dbReference>
<keyword evidence="10" id="KW-1185">Reference proteome</keyword>
<dbReference type="SMART" id="SM01019">
    <property type="entry name" value="B3"/>
    <property type="match status" value="2"/>
</dbReference>
<keyword evidence="7" id="KW-0812">Transmembrane</keyword>
<dbReference type="PANTHER" id="PTHR31920:SF148">
    <property type="entry name" value="B3 DOMAIN-CONTAINING PROTEIN OS03G0621600"/>
    <property type="match status" value="1"/>
</dbReference>
<sequence length="325" mass="37471">MYHFLLFVGSWYITIYCSAGFLGFYTFIFLLSLAVSCAQMSKAYSPPKRRGSQANSVMGSCSRRRENEDSKFPGFYKCVDYSVLQKGKLKIPQDFSEKFEVKVPHQCHLQTFSGSWRVDLKRISGEFFFKKGWREFVVGNRLNLGEYVVFHYFGHAKFDVEIYGHNRCSKKSDRLHDVTIVDSDSDCEPQNTEISLESEIECASELGRRTHFSRRGRASNRATISRSGNPCFSVQMCQTHVTKGPLLTPRSFMRNIYKPKKVELQVGNMSWDVNWIHLYQSSSRFSGGWLQFVKQNGLQEGDICDFELISKTFEVAVMKVSIRKV</sequence>
<dbReference type="PANTHER" id="PTHR31920">
    <property type="entry name" value="B3 DOMAIN-CONTAINING"/>
    <property type="match status" value="1"/>
</dbReference>
<accession>A0A2P6SGF9</accession>
<name>A0A2P6SGF9_ROSCH</name>
<evidence type="ECO:0000313" key="9">
    <source>
        <dbReference type="EMBL" id="PRQ57770.1"/>
    </source>
</evidence>
<feature type="domain" description="TF-B3" evidence="8">
    <location>
        <begin position="231"/>
        <end position="321"/>
    </location>
</feature>
<evidence type="ECO:0000256" key="3">
    <source>
        <dbReference type="ARBA" id="ARBA00023125"/>
    </source>
</evidence>
<dbReference type="SUPFAM" id="SSF101936">
    <property type="entry name" value="DNA-binding pseudobarrel domain"/>
    <property type="match status" value="2"/>
</dbReference>
<comment type="caution">
    <text evidence="9">The sequence shown here is derived from an EMBL/GenBank/DDBJ whole genome shotgun (WGS) entry which is preliminary data.</text>
</comment>
<dbReference type="InterPro" id="IPR015300">
    <property type="entry name" value="DNA-bd_pseudobarrel_sf"/>
</dbReference>
<evidence type="ECO:0000256" key="1">
    <source>
        <dbReference type="ARBA" id="ARBA00004123"/>
    </source>
</evidence>
<dbReference type="Proteomes" id="UP000238479">
    <property type="component" value="Chromosome 1"/>
</dbReference>
<keyword evidence="2" id="KW-0805">Transcription regulation</keyword>
<evidence type="ECO:0000256" key="6">
    <source>
        <dbReference type="SAM" id="MobiDB-lite"/>
    </source>
</evidence>
<dbReference type="InterPro" id="IPR050655">
    <property type="entry name" value="Plant_B3_domain"/>
</dbReference>
<evidence type="ECO:0000313" key="10">
    <source>
        <dbReference type="Proteomes" id="UP000238479"/>
    </source>
</evidence>
<keyword evidence="7" id="KW-0472">Membrane</keyword>
<evidence type="ECO:0000256" key="4">
    <source>
        <dbReference type="ARBA" id="ARBA00023163"/>
    </source>
</evidence>
<reference evidence="9 10" key="1">
    <citation type="journal article" date="2018" name="Nat. Genet.">
        <title>The Rosa genome provides new insights in the design of modern roses.</title>
        <authorList>
            <person name="Bendahmane M."/>
        </authorList>
    </citation>
    <scope>NUCLEOTIDE SEQUENCE [LARGE SCALE GENOMIC DNA]</scope>
    <source>
        <strain evidence="10">cv. Old Blush</strain>
    </source>
</reference>
<dbReference type="InterPro" id="IPR003340">
    <property type="entry name" value="B3_DNA-bd"/>
</dbReference>
<evidence type="ECO:0000256" key="5">
    <source>
        <dbReference type="ARBA" id="ARBA00023242"/>
    </source>
</evidence>
<keyword evidence="4" id="KW-0804">Transcription</keyword>
<dbReference type="CDD" id="cd10017">
    <property type="entry name" value="B3_DNA"/>
    <property type="match status" value="2"/>
</dbReference>
<comment type="subcellular location">
    <subcellularLocation>
        <location evidence="1">Nucleus</location>
    </subcellularLocation>
</comment>
<keyword evidence="5" id="KW-0539">Nucleus</keyword>
<dbReference type="Gene3D" id="2.40.330.10">
    <property type="entry name" value="DNA-binding pseudobarrel domain"/>
    <property type="match status" value="2"/>
</dbReference>
<proteinExistence type="predicted"/>
<evidence type="ECO:0000259" key="8">
    <source>
        <dbReference type="PROSITE" id="PS50863"/>
    </source>
</evidence>
<dbReference type="EMBL" id="PDCK01000039">
    <property type="protein sequence ID" value="PRQ57770.1"/>
    <property type="molecule type" value="Genomic_DNA"/>
</dbReference>
<dbReference type="OMA" id="FSAGWIC"/>